<dbReference type="GO" id="GO:0008233">
    <property type="term" value="F:peptidase activity"/>
    <property type="evidence" value="ECO:0007669"/>
    <property type="project" value="UniProtKB-KW"/>
</dbReference>
<gene>
    <name evidence="1" type="ORF">ACFSTF_13915</name>
</gene>
<dbReference type="PROSITE" id="PS00141">
    <property type="entry name" value="ASP_PROTEASE"/>
    <property type="match status" value="1"/>
</dbReference>
<dbReference type="Pfam" id="PF13650">
    <property type="entry name" value="Asp_protease_2"/>
    <property type="match status" value="1"/>
</dbReference>
<keyword evidence="1" id="KW-0645">Protease</keyword>
<evidence type="ECO:0000313" key="2">
    <source>
        <dbReference type="Proteomes" id="UP001597458"/>
    </source>
</evidence>
<dbReference type="Gene3D" id="2.40.70.10">
    <property type="entry name" value="Acid Proteases"/>
    <property type="match status" value="1"/>
</dbReference>
<dbReference type="CDD" id="cd05483">
    <property type="entry name" value="retropepsin_like_bacteria"/>
    <property type="match status" value="1"/>
</dbReference>
<dbReference type="RefSeq" id="WP_141191002.1">
    <property type="nucleotide sequence ID" value="NZ_JBHUMR010000015.1"/>
</dbReference>
<reference evidence="2" key="1">
    <citation type="journal article" date="2019" name="Int. J. Syst. Evol. Microbiol.">
        <title>The Global Catalogue of Microorganisms (GCM) 10K type strain sequencing project: providing services to taxonomists for standard genome sequencing and annotation.</title>
        <authorList>
            <consortium name="The Broad Institute Genomics Platform"/>
            <consortium name="The Broad Institute Genome Sequencing Center for Infectious Disease"/>
            <person name="Wu L."/>
            <person name="Ma J."/>
        </authorList>
    </citation>
    <scope>NUCLEOTIDE SEQUENCE [LARGE SCALE GENOMIC DNA]</scope>
    <source>
        <strain evidence="2">TISTR 2241</strain>
    </source>
</reference>
<dbReference type="InterPro" id="IPR021109">
    <property type="entry name" value="Peptidase_aspartic_dom_sf"/>
</dbReference>
<dbReference type="GO" id="GO:0006508">
    <property type="term" value="P:proteolysis"/>
    <property type="evidence" value="ECO:0007669"/>
    <property type="project" value="UniProtKB-KW"/>
</dbReference>
<keyword evidence="2" id="KW-1185">Reference proteome</keyword>
<keyword evidence="1" id="KW-0378">Hydrolase</keyword>
<accession>A0ABW5PTX1</accession>
<proteinExistence type="predicted"/>
<protein>
    <submittedName>
        <fullName evidence="1">Aspartyl protease family protein</fullName>
    </submittedName>
</protein>
<dbReference type="EMBL" id="JBHUMR010000015">
    <property type="protein sequence ID" value="MFD2618400.1"/>
    <property type="molecule type" value="Genomic_DNA"/>
</dbReference>
<evidence type="ECO:0000313" key="1">
    <source>
        <dbReference type="EMBL" id="MFD2618400.1"/>
    </source>
</evidence>
<name>A0ABW5PTX1_9BACI</name>
<dbReference type="Proteomes" id="UP001597458">
    <property type="component" value="Unassembled WGS sequence"/>
</dbReference>
<organism evidence="1 2">
    <name type="scientific">Terrilactibacillus laevilacticus</name>
    <dbReference type="NCBI Taxonomy" id="1380157"/>
    <lineage>
        <taxon>Bacteria</taxon>
        <taxon>Bacillati</taxon>
        <taxon>Bacillota</taxon>
        <taxon>Bacilli</taxon>
        <taxon>Bacillales</taxon>
        <taxon>Bacillaceae</taxon>
        <taxon>Terrilactibacillus</taxon>
    </lineage>
</organism>
<comment type="caution">
    <text evidence="1">The sequence shown here is derived from an EMBL/GenBank/DDBJ whole genome shotgun (WGS) entry which is preliminary data.</text>
</comment>
<dbReference type="InterPro" id="IPR001969">
    <property type="entry name" value="Aspartic_peptidase_AS"/>
</dbReference>
<dbReference type="InterPro" id="IPR034122">
    <property type="entry name" value="Retropepsin-like_bacterial"/>
</dbReference>
<dbReference type="SUPFAM" id="SSF50630">
    <property type="entry name" value="Acid proteases"/>
    <property type="match status" value="1"/>
</dbReference>
<sequence length="134" mass="15119">MKLSYDGQLITTTLYVEFRGMALEINDVIVDTGSSHTVINPDILEKIGVRYENGDVIYEAYGIGGTVPFYTKVMDNVKIDTFSIKNFEIDIGMLPNNHNGLLGLDILKSYNFTIDLENLELNPSNNNIQKRIKK</sequence>